<sequence length="101" mass="11474">MPEFATPYSVKRSERKLTNEELIRAIRFSIAGEYEAIQLYEEIAETIDNEESKRLLNEIAGDERVHAGNLLYLLNLISPEDARGHKEGVEEAEKVIKGGKE</sequence>
<accession>A0A9D1FWC4</accession>
<dbReference type="InterPro" id="IPR009078">
    <property type="entry name" value="Ferritin-like_SF"/>
</dbReference>
<evidence type="ECO:0000259" key="3">
    <source>
        <dbReference type="Pfam" id="PF02915"/>
    </source>
</evidence>
<dbReference type="Proteomes" id="UP000824139">
    <property type="component" value="Unassembled WGS sequence"/>
</dbReference>
<evidence type="ECO:0000256" key="2">
    <source>
        <dbReference type="ARBA" id="ARBA00033787"/>
    </source>
</evidence>
<dbReference type="PANTHER" id="PTHR37165">
    <property type="entry name" value="PEPTIDASE U56 FAMILY"/>
    <property type="match status" value="1"/>
</dbReference>
<evidence type="ECO:0000313" key="5">
    <source>
        <dbReference type="Proteomes" id="UP000824139"/>
    </source>
</evidence>
<protein>
    <submittedName>
        <fullName evidence="4">Rubrerythrin</fullName>
    </submittedName>
</protein>
<gene>
    <name evidence="4" type="ORF">IAD41_06100</name>
</gene>
<dbReference type="GO" id="GO:0046872">
    <property type="term" value="F:metal ion binding"/>
    <property type="evidence" value="ECO:0007669"/>
    <property type="project" value="InterPro"/>
</dbReference>
<dbReference type="InterPro" id="IPR003251">
    <property type="entry name" value="Rr_diiron-bd_dom"/>
</dbReference>
<dbReference type="AlphaFoldDB" id="A0A9D1FWC4"/>
<dbReference type="Pfam" id="PF02915">
    <property type="entry name" value="Rubrerythrin"/>
    <property type="match status" value="1"/>
</dbReference>
<dbReference type="GO" id="GO:0016491">
    <property type="term" value="F:oxidoreductase activity"/>
    <property type="evidence" value="ECO:0007669"/>
    <property type="project" value="InterPro"/>
</dbReference>
<dbReference type="SUPFAM" id="SSF47240">
    <property type="entry name" value="Ferritin-like"/>
    <property type="match status" value="1"/>
</dbReference>
<dbReference type="GO" id="GO:0140737">
    <property type="term" value="C:encapsulin nanocompartment"/>
    <property type="evidence" value="ECO:0007669"/>
    <property type="project" value="UniProtKB-SubCell"/>
</dbReference>
<feature type="domain" description="Rubrerythrin diiron-binding" evidence="3">
    <location>
        <begin position="27"/>
        <end position="92"/>
    </location>
</feature>
<keyword evidence="2" id="KW-1284">Encapsulin nanocompartment</keyword>
<proteinExistence type="predicted"/>
<reference evidence="4" key="1">
    <citation type="submission" date="2020-10" db="EMBL/GenBank/DDBJ databases">
        <authorList>
            <person name="Gilroy R."/>
        </authorList>
    </citation>
    <scope>NUCLEOTIDE SEQUENCE</scope>
    <source>
        <strain evidence="4">CHK152-2994</strain>
    </source>
</reference>
<dbReference type="EMBL" id="DVJO01000132">
    <property type="protein sequence ID" value="HIS83158.1"/>
    <property type="molecule type" value="Genomic_DNA"/>
</dbReference>
<name>A0A9D1FWC4_9BACT</name>
<evidence type="ECO:0000313" key="4">
    <source>
        <dbReference type="EMBL" id="HIS83158.1"/>
    </source>
</evidence>
<dbReference type="PANTHER" id="PTHR37165:SF1">
    <property type="entry name" value="TYPE 1 ENCAPSULIN SHELL PROTEIN"/>
    <property type="match status" value="1"/>
</dbReference>
<evidence type="ECO:0000256" key="1">
    <source>
        <dbReference type="ARBA" id="ARBA00033738"/>
    </source>
</evidence>
<dbReference type="InterPro" id="IPR051429">
    <property type="entry name" value="Encapsulin_nc"/>
</dbReference>
<dbReference type="Gene3D" id="6.10.140.1960">
    <property type="match status" value="1"/>
</dbReference>
<organism evidence="4 5">
    <name type="scientific">Candidatus Scatenecus faecavium</name>
    <dbReference type="NCBI Taxonomy" id="2840915"/>
    <lineage>
        <taxon>Bacteria</taxon>
        <taxon>Candidatus Scatenecus</taxon>
    </lineage>
</organism>
<comment type="caution">
    <text evidence="4">The sequence shown here is derived from an EMBL/GenBank/DDBJ whole genome shotgun (WGS) entry which is preliminary data.</text>
</comment>
<reference evidence="4" key="2">
    <citation type="journal article" date="2021" name="PeerJ">
        <title>Extensive microbial diversity within the chicken gut microbiome revealed by metagenomics and culture.</title>
        <authorList>
            <person name="Gilroy R."/>
            <person name="Ravi A."/>
            <person name="Getino M."/>
            <person name="Pursley I."/>
            <person name="Horton D.L."/>
            <person name="Alikhan N.F."/>
            <person name="Baker D."/>
            <person name="Gharbi K."/>
            <person name="Hall N."/>
            <person name="Watson M."/>
            <person name="Adriaenssens E.M."/>
            <person name="Foster-Nyarko E."/>
            <person name="Jarju S."/>
            <person name="Secka A."/>
            <person name="Antonio M."/>
            <person name="Oren A."/>
            <person name="Chaudhuri R.R."/>
            <person name="La Ragione R."/>
            <person name="Hildebrand F."/>
            <person name="Pallen M.J."/>
        </authorList>
    </citation>
    <scope>NUCLEOTIDE SEQUENCE</scope>
    <source>
        <strain evidence="4">CHK152-2994</strain>
    </source>
</reference>
<comment type="subcellular location">
    <subcellularLocation>
        <location evidence="1">Encapsulin nanocompartment</location>
    </subcellularLocation>
</comment>